<dbReference type="Gene3D" id="2.170.15.10">
    <property type="entry name" value="Proaerolysin, chain A, domain 3"/>
    <property type="match status" value="1"/>
</dbReference>
<reference evidence="1 2" key="1">
    <citation type="submission" date="2014-12" db="EMBL/GenBank/DDBJ databases">
        <title>Genome sequencing of Photobacterium gaetbulicola AD005a.</title>
        <authorList>
            <person name="Adrian T.G.S."/>
            <person name="Chan K.G."/>
        </authorList>
    </citation>
    <scope>NUCLEOTIDE SEQUENCE [LARGE SCALE GENOMIC DNA]</scope>
    <source>
        <strain evidence="1 2">AD005a</strain>
    </source>
</reference>
<accession>A0A0B9GEW8</accession>
<evidence type="ECO:0000313" key="1">
    <source>
        <dbReference type="EMBL" id="KHT63285.1"/>
    </source>
</evidence>
<name>A0A0B9GEW8_9GAMM</name>
<comment type="caution">
    <text evidence="1">The sequence shown here is derived from an EMBL/GenBank/DDBJ whole genome shotgun (WGS) entry which is preliminary data.</text>
</comment>
<gene>
    <name evidence="1" type="ORF">RJ45_12850</name>
</gene>
<dbReference type="SUPFAM" id="SSF56973">
    <property type="entry name" value="Aerolisin/ETX pore-forming domain"/>
    <property type="match status" value="1"/>
</dbReference>
<organism evidence="1 2">
    <name type="scientific">Photobacterium gaetbulicola</name>
    <dbReference type="NCBI Taxonomy" id="1295392"/>
    <lineage>
        <taxon>Bacteria</taxon>
        <taxon>Pseudomonadati</taxon>
        <taxon>Pseudomonadota</taxon>
        <taxon>Gammaproteobacteria</taxon>
        <taxon>Vibrionales</taxon>
        <taxon>Vibrionaceae</taxon>
        <taxon>Photobacterium</taxon>
    </lineage>
</organism>
<dbReference type="RefSeq" id="WP_039462432.1">
    <property type="nucleotide sequence ID" value="NZ_JWLZ01000159.1"/>
</dbReference>
<protein>
    <submittedName>
        <fullName evidence="1">Uncharacterized protein</fullName>
    </submittedName>
</protein>
<sequence>MTNPRENQLKDLLMNDMINYIREKWTWSKGIKIQEDKTFSDNITPTFYEKKEGNVDPVRSQVPHTYGVLWTVKDVEFDIGELVTSESNVSIFSKTFVNSTDETLTVNESLEHSISVSDEFQFGFTEKISAGYESKISCEVGVKGLGSASAGLTFNANVELGATQTKTKKVVKVTTTGASFDISVPPMSKRTVEIIATRSNGYIKKKALFVPKGKAYANVASNSNEDIKKAHTYIFELDDIGFEYPIEYMVEADVYMDFRIHISSDTEAIYEAKLNI</sequence>
<proteinExistence type="predicted"/>
<dbReference type="AlphaFoldDB" id="A0A0B9GEW8"/>
<dbReference type="EMBL" id="JWLZ01000159">
    <property type="protein sequence ID" value="KHT63285.1"/>
    <property type="molecule type" value="Genomic_DNA"/>
</dbReference>
<evidence type="ECO:0000313" key="2">
    <source>
        <dbReference type="Proteomes" id="UP000031278"/>
    </source>
</evidence>
<dbReference type="Proteomes" id="UP000031278">
    <property type="component" value="Unassembled WGS sequence"/>
</dbReference>